<gene>
    <name evidence="3" type="ORF">C5167_006932</name>
</gene>
<dbReference type="Proteomes" id="UP000316621">
    <property type="component" value="Chromosome 4"/>
</dbReference>
<evidence type="ECO:0000256" key="1">
    <source>
        <dbReference type="ARBA" id="ARBA00022801"/>
    </source>
</evidence>
<dbReference type="SUPFAM" id="SSF51556">
    <property type="entry name" value="Metallo-dependent hydrolases"/>
    <property type="match status" value="1"/>
</dbReference>
<dbReference type="SUPFAM" id="SSF51338">
    <property type="entry name" value="Composite domain of metallo-dependent hydrolases"/>
    <property type="match status" value="1"/>
</dbReference>
<dbReference type="STRING" id="3469.A0A4Y7JIZ0"/>
<proteinExistence type="predicted"/>
<reference evidence="3 4" key="1">
    <citation type="journal article" date="2018" name="Science">
        <title>The opium poppy genome and morphinan production.</title>
        <authorList>
            <person name="Guo L."/>
            <person name="Winzer T."/>
            <person name="Yang X."/>
            <person name="Li Y."/>
            <person name="Ning Z."/>
            <person name="He Z."/>
            <person name="Teodor R."/>
            <person name="Lu Y."/>
            <person name="Bowser T.A."/>
            <person name="Graham I.A."/>
            <person name="Ye K."/>
        </authorList>
    </citation>
    <scope>NUCLEOTIDE SEQUENCE [LARGE SCALE GENOMIC DNA]</scope>
    <source>
        <strain evidence="4">cv. HN1</strain>
        <tissue evidence="3">Leaves</tissue>
    </source>
</reference>
<evidence type="ECO:0000313" key="3">
    <source>
        <dbReference type="EMBL" id="RZC59635.1"/>
    </source>
</evidence>
<dbReference type="InterPro" id="IPR032466">
    <property type="entry name" value="Metal_Hydrolase"/>
</dbReference>
<accession>A0A4Y7JIZ0</accession>
<dbReference type="Gene3D" id="2.30.40.10">
    <property type="entry name" value="Urease, subunit C, domain 1"/>
    <property type="match status" value="1"/>
</dbReference>
<protein>
    <recommendedName>
        <fullName evidence="2">Amidohydrolase-related domain-containing protein</fullName>
    </recommendedName>
</protein>
<dbReference type="AlphaFoldDB" id="A0A4Y7JIZ0"/>
<keyword evidence="4" id="KW-1185">Reference proteome</keyword>
<evidence type="ECO:0000259" key="2">
    <source>
        <dbReference type="Pfam" id="PF01979"/>
    </source>
</evidence>
<dbReference type="InterPro" id="IPR006680">
    <property type="entry name" value="Amidohydro-rel"/>
</dbReference>
<sequence length="380" mass="42905">MDDQERVFKDGAIVIDGDKIIAINQSSLILAEFGTTGHDDVDIINLNGKIVIPGSDFNLINLSLLRSYVFGLINTHVHTSQQLGRGIADDVDLMTWLHKRIWPYESNMTEEDSYISTLLCGIELIHYGGQHVSGMARAVELLGLRACLVQSAMVVRAYQKNGVFSRLIIVFRLNIQSVLFCGFNRDQSRKELYAKHRNSDDGRIKMWFGIRKIMNATDKLLFETRDAEKELNTGIHMHVAEIAYKNESVTKTREVDHGTVTYLEKIELLQCWQLIPSGSMILRWFKSLAFYHAKIGHSIQSLSGRDWIGFLSKAGVKVSHFPPAAAMRMLGFAPVKEMLDAGICVSLVDEMYLASLLIRTGNLPKGNKQLTLQLCLLRRY</sequence>
<dbReference type="GO" id="GO:0016810">
    <property type="term" value="F:hydrolase activity, acting on carbon-nitrogen (but not peptide) bonds"/>
    <property type="evidence" value="ECO:0007669"/>
    <property type="project" value="InterPro"/>
</dbReference>
<dbReference type="PANTHER" id="PTHR43794:SF11">
    <property type="entry name" value="AMIDOHYDROLASE-RELATED DOMAIN-CONTAINING PROTEIN"/>
    <property type="match status" value="1"/>
</dbReference>
<feature type="domain" description="Amidohydrolase-related" evidence="2">
    <location>
        <begin position="71"/>
        <end position="343"/>
    </location>
</feature>
<keyword evidence="1" id="KW-0378">Hydrolase</keyword>
<dbReference type="InterPro" id="IPR050287">
    <property type="entry name" value="MTA/SAH_deaminase"/>
</dbReference>
<dbReference type="InterPro" id="IPR011059">
    <property type="entry name" value="Metal-dep_hydrolase_composite"/>
</dbReference>
<dbReference type="Gene3D" id="3.20.20.140">
    <property type="entry name" value="Metal-dependent hydrolases"/>
    <property type="match status" value="1"/>
</dbReference>
<evidence type="ECO:0000313" key="4">
    <source>
        <dbReference type="Proteomes" id="UP000316621"/>
    </source>
</evidence>
<organism evidence="3 4">
    <name type="scientific">Papaver somniferum</name>
    <name type="common">Opium poppy</name>
    <dbReference type="NCBI Taxonomy" id="3469"/>
    <lineage>
        <taxon>Eukaryota</taxon>
        <taxon>Viridiplantae</taxon>
        <taxon>Streptophyta</taxon>
        <taxon>Embryophyta</taxon>
        <taxon>Tracheophyta</taxon>
        <taxon>Spermatophyta</taxon>
        <taxon>Magnoliopsida</taxon>
        <taxon>Ranunculales</taxon>
        <taxon>Papaveraceae</taxon>
        <taxon>Papaveroideae</taxon>
        <taxon>Papaver</taxon>
    </lineage>
</organism>
<name>A0A4Y7JIZ0_PAPSO</name>
<dbReference type="EMBL" id="CM010718">
    <property type="protein sequence ID" value="RZC59635.1"/>
    <property type="molecule type" value="Genomic_DNA"/>
</dbReference>
<dbReference type="Pfam" id="PF01979">
    <property type="entry name" value="Amidohydro_1"/>
    <property type="match status" value="1"/>
</dbReference>
<dbReference type="PANTHER" id="PTHR43794">
    <property type="entry name" value="AMINOHYDROLASE SSNA-RELATED"/>
    <property type="match status" value="1"/>
</dbReference>
<dbReference type="Gramene" id="RZC59635">
    <property type="protein sequence ID" value="RZC59635"/>
    <property type="gene ID" value="C5167_006932"/>
</dbReference>